<dbReference type="PRINTS" id="PR01021">
    <property type="entry name" value="OMPADOMAIN"/>
</dbReference>
<comment type="subcellular location">
    <subcellularLocation>
        <location evidence="1">Cell outer membrane</location>
    </subcellularLocation>
</comment>
<dbReference type="CDD" id="cd07185">
    <property type="entry name" value="OmpA_C-like"/>
    <property type="match status" value="1"/>
</dbReference>
<dbReference type="Pfam" id="PF00691">
    <property type="entry name" value="OmpA"/>
    <property type="match status" value="1"/>
</dbReference>
<evidence type="ECO:0000259" key="5">
    <source>
        <dbReference type="PROSITE" id="PS51123"/>
    </source>
</evidence>
<feature type="domain" description="OmpA-like" evidence="5">
    <location>
        <begin position="140"/>
        <end position="255"/>
    </location>
</feature>
<dbReference type="PANTHER" id="PTHR30329:SF21">
    <property type="entry name" value="LIPOPROTEIN YIAD-RELATED"/>
    <property type="match status" value="1"/>
</dbReference>
<dbReference type="InterPro" id="IPR006665">
    <property type="entry name" value="OmpA-like"/>
</dbReference>
<proteinExistence type="predicted"/>
<keyword evidence="3" id="KW-0998">Cell outer membrane</keyword>
<gene>
    <name evidence="6" type="ORF">IFO71_16925</name>
</gene>
<evidence type="ECO:0000256" key="2">
    <source>
        <dbReference type="ARBA" id="ARBA00023136"/>
    </source>
</evidence>
<dbReference type="PANTHER" id="PTHR30329">
    <property type="entry name" value="STATOR ELEMENT OF FLAGELLAR MOTOR COMPLEX"/>
    <property type="match status" value="1"/>
</dbReference>
<evidence type="ECO:0000256" key="3">
    <source>
        <dbReference type="ARBA" id="ARBA00023237"/>
    </source>
</evidence>
<dbReference type="Proteomes" id="UP000613768">
    <property type="component" value="Unassembled WGS sequence"/>
</dbReference>
<dbReference type="PRINTS" id="PR01023">
    <property type="entry name" value="NAFLGMOTY"/>
</dbReference>
<evidence type="ECO:0000256" key="1">
    <source>
        <dbReference type="ARBA" id="ARBA00004442"/>
    </source>
</evidence>
<comment type="caution">
    <text evidence="6">The sequence shown here is derived from an EMBL/GenBank/DDBJ whole genome shotgun (WGS) entry which is preliminary data.</text>
</comment>
<dbReference type="Gene3D" id="3.30.1330.60">
    <property type="entry name" value="OmpA-like domain"/>
    <property type="match status" value="1"/>
</dbReference>
<dbReference type="SUPFAM" id="SSF103088">
    <property type="entry name" value="OmpA-like"/>
    <property type="match status" value="1"/>
</dbReference>
<evidence type="ECO:0000313" key="6">
    <source>
        <dbReference type="EMBL" id="MBD8527429.1"/>
    </source>
</evidence>
<dbReference type="AlphaFoldDB" id="A0AAW3ZS89"/>
<dbReference type="InterPro" id="IPR036737">
    <property type="entry name" value="OmpA-like_sf"/>
</dbReference>
<sequence>MRSALKGLFLRHNGHVSHRPGRSTWINSSQGVGAALRWKAIILCLSISACSLASTQSRDPDVATRPLGETPPSHYRAWIAADASESQRRMAFDARIAARDALSSSTAIDQDDANADRADADAAVRRTTEFAPRFGTEVEPTTQWETALLEVTFDRGQSVLARDMDALLQLAKFLRRHPGRSIRIIGHTDSSGPQQSNYLLSERRAHAVRDYLLMRGIDPSRIFVVAQGSQAPAADNGSKYGRELNRRAEVFLLND</sequence>
<keyword evidence="7" id="KW-1185">Reference proteome</keyword>
<dbReference type="GO" id="GO:0009279">
    <property type="term" value="C:cell outer membrane"/>
    <property type="evidence" value="ECO:0007669"/>
    <property type="project" value="UniProtKB-SubCell"/>
</dbReference>
<dbReference type="InterPro" id="IPR006664">
    <property type="entry name" value="OMP_bac"/>
</dbReference>
<accession>A0AAW3ZS89</accession>
<dbReference type="InterPro" id="IPR050330">
    <property type="entry name" value="Bact_OuterMem_StrucFunc"/>
</dbReference>
<dbReference type="PROSITE" id="PS51123">
    <property type="entry name" value="OMPA_2"/>
    <property type="match status" value="1"/>
</dbReference>
<keyword evidence="2 4" id="KW-0472">Membrane</keyword>
<evidence type="ECO:0000313" key="7">
    <source>
        <dbReference type="Proteomes" id="UP000613768"/>
    </source>
</evidence>
<organism evidence="6 7">
    <name type="scientific">Pseudomarimonas arenosa</name>
    <dbReference type="NCBI Taxonomy" id="2774145"/>
    <lineage>
        <taxon>Bacteria</taxon>
        <taxon>Pseudomonadati</taxon>
        <taxon>Pseudomonadota</taxon>
        <taxon>Gammaproteobacteria</taxon>
        <taxon>Lysobacterales</taxon>
        <taxon>Lysobacteraceae</taxon>
        <taxon>Pseudomarimonas</taxon>
    </lineage>
</organism>
<reference evidence="6 7" key="1">
    <citation type="submission" date="2020-09" db="EMBL/GenBank/DDBJ databases">
        <title>Pseudoxanthomonas sp. CAU 1598 isolated from sand of Yaerae Beach.</title>
        <authorList>
            <person name="Kim W."/>
        </authorList>
    </citation>
    <scope>NUCLEOTIDE SEQUENCE [LARGE SCALE GENOMIC DNA]</scope>
    <source>
        <strain evidence="6 7">CAU 1598</strain>
    </source>
</reference>
<evidence type="ECO:0000256" key="4">
    <source>
        <dbReference type="PROSITE-ProRule" id="PRU00473"/>
    </source>
</evidence>
<dbReference type="RefSeq" id="WP_192030850.1">
    <property type="nucleotide sequence ID" value="NZ_JACYTR010000052.1"/>
</dbReference>
<name>A0AAW3ZS89_9GAMM</name>
<dbReference type="EMBL" id="JACYTR010000052">
    <property type="protein sequence ID" value="MBD8527429.1"/>
    <property type="molecule type" value="Genomic_DNA"/>
</dbReference>
<protein>
    <submittedName>
        <fullName evidence="6">OmpA family protein</fullName>
    </submittedName>
</protein>